<dbReference type="GO" id="GO:0030170">
    <property type="term" value="F:pyridoxal phosphate binding"/>
    <property type="evidence" value="ECO:0007669"/>
    <property type="project" value="InterPro"/>
</dbReference>
<dbReference type="SMART" id="SM00382">
    <property type="entry name" value="AAA"/>
    <property type="match status" value="1"/>
</dbReference>
<dbReference type="SUPFAM" id="SSF53383">
    <property type="entry name" value="PLP-dependent transferases"/>
    <property type="match status" value="1"/>
</dbReference>
<dbReference type="GO" id="GO:0042802">
    <property type="term" value="F:identical protein binding"/>
    <property type="evidence" value="ECO:0007669"/>
    <property type="project" value="TreeGrafter"/>
</dbReference>
<dbReference type="EMBL" id="CAUJNA010000001">
    <property type="protein sequence ID" value="CAJ1370010.1"/>
    <property type="molecule type" value="Genomic_DNA"/>
</dbReference>
<evidence type="ECO:0000256" key="11">
    <source>
        <dbReference type="SAM" id="Phobius"/>
    </source>
</evidence>
<evidence type="ECO:0000259" key="12">
    <source>
        <dbReference type="PROSITE" id="PS51387"/>
    </source>
</evidence>
<keyword evidence="10 11" id="KW-0472">Membrane</keyword>
<dbReference type="Gene3D" id="3.40.640.10">
    <property type="entry name" value="Type I PLP-dependent aspartate aminotransferase-like (Major domain)"/>
    <property type="match status" value="1"/>
</dbReference>
<feature type="transmembrane region" description="Helical" evidence="11">
    <location>
        <begin position="873"/>
        <end position="893"/>
    </location>
</feature>
<dbReference type="InterPro" id="IPR015424">
    <property type="entry name" value="PyrdxlP-dep_Trfase"/>
</dbReference>
<evidence type="ECO:0000256" key="9">
    <source>
        <dbReference type="ARBA" id="ARBA00022989"/>
    </source>
</evidence>
<comment type="caution">
    <text evidence="13">The sequence shown here is derived from an EMBL/GenBank/DDBJ whole genome shotgun (WGS) entry which is preliminary data.</text>
</comment>
<dbReference type="Pfam" id="PF01370">
    <property type="entry name" value="Epimerase"/>
    <property type="match status" value="1"/>
</dbReference>
<dbReference type="InterPro" id="IPR005814">
    <property type="entry name" value="Aminotrans_3"/>
</dbReference>
<feature type="domain" description="FAD-binding PCMH-type" evidence="12">
    <location>
        <begin position="510"/>
        <end position="685"/>
    </location>
</feature>
<dbReference type="Pfam" id="PF01695">
    <property type="entry name" value="IstB_IS21"/>
    <property type="match status" value="1"/>
</dbReference>
<keyword evidence="9 11" id="KW-1133">Transmembrane helix</keyword>
<dbReference type="GO" id="GO:0016020">
    <property type="term" value="C:membrane"/>
    <property type="evidence" value="ECO:0007669"/>
    <property type="project" value="UniProtKB-SubCell"/>
</dbReference>
<keyword evidence="7 11" id="KW-0812">Transmembrane</keyword>
<dbReference type="InterPro" id="IPR049704">
    <property type="entry name" value="Aminotrans_3_PPA_site"/>
</dbReference>
<evidence type="ECO:0000256" key="7">
    <source>
        <dbReference type="ARBA" id="ARBA00022692"/>
    </source>
</evidence>
<dbReference type="Proteomes" id="UP001178507">
    <property type="component" value="Unassembled WGS sequence"/>
</dbReference>
<dbReference type="Gene3D" id="1.10.3730.20">
    <property type="match status" value="1"/>
</dbReference>
<dbReference type="NCBIfam" id="NF038214">
    <property type="entry name" value="IS21_help_AAA"/>
    <property type="match status" value="1"/>
</dbReference>
<dbReference type="InterPro" id="IPR016169">
    <property type="entry name" value="FAD-bd_PCMH_sub2"/>
</dbReference>
<feature type="transmembrane region" description="Helical" evidence="11">
    <location>
        <begin position="480"/>
        <end position="498"/>
    </location>
</feature>
<dbReference type="GO" id="GO:0008483">
    <property type="term" value="F:transaminase activity"/>
    <property type="evidence" value="ECO:0007669"/>
    <property type="project" value="UniProtKB-KW"/>
</dbReference>
<dbReference type="SUPFAM" id="SSF103481">
    <property type="entry name" value="Multidrug resistance efflux transporter EmrE"/>
    <property type="match status" value="1"/>
</dbReference>
<dbReference type="Gene3D" id="3.30.465.10">
    <property type="match status" value="1"/>
</dbReference>
<feature type="transmembrane region" description="Helical" evidence="11">
    <location>
        <begin position="375"/>
        <end position="394"/>
    </location>
</feature>
<reference evidence="13" key="1">
    <citation type="submission" date="2023-08" db="EMBL/GenBank/DDBJ databases">
        <authorList>
            <person name="Chen Y."/>
            <person name="Shah S."/>
            <person name="Dougan E. K."/>
            <person name="Thang M."/>
            <person name="Chan C."/>
        </authorList>
    </citation>
    <scope>NUCLEOTIDE SEQUENCE</scope>
</reference>
<keyword evidence="8" id="KW-0663">Pyridoxal phosphate</keyword>
<dbReference type="Gene3D" id="3.40.50.300">
    <property type="entry name" value="P-loop containing nucleotide triphosphate hydrolases"/>
    <property type="match status" value="1"/>
</dbReference>
<comment type="similarity">
    <text evidence="4">Belongs to the class-III pyridoxal-phosphate-dependent aminotransferase family.</text>
</comment>
<evidence type="ECO:0000256" key="8">
    <source>
        <dbReference type="ARBA" id="ARBA00022898"/>
    </source>
</evidence>
<proteinExistence type="inferred from homology"/>
<dbReference type="Pfam" id="PF01040">
    <property type="entry name" value="UbiA"/>
    <property type="match status" value="1"/>
</dbReference>
<dbReference type="PANTHER" id="PTHR11986:SF79">
    <property type="entry name" value="ACETYLORNITHINE AMINOTRANSFERASE, MITOCHONDRIAL"/>
    <property type="match status" value="1"/>
</dbReference>
<dbReference type="GO" id="GO:0005524">
    <property type="term" value="F:ATP binding"/>
    <property type="evidence" value="ECO:0007669"/>
    <property type="project" value="InterPro"/>
</dbReference>
<dbReference type="Gene3D" id="1.10.357.140">
    <property type="entry name" value="UbiA prenyltransferase"/>
    <property type="match status" value="1"/>
</dbReference>
<feature type="transmembrane region" description="Helical" evidence="11">
    <location>
        <begin position="900"/>
        <end position="919"/>
    </location>
</feature>
<dbReference type="InterPro" id="IPR002611">
    <property type="entry name" value="IstB_ATP-bd"/>
</dbReference>
<dbReference type="PANTHER" id="PTHR11986">
    <property type="entry name" value="AMINOTRANSFERASE CLASS III"/>
    <property type="match status" value="1"/>
</dbReference>
<evidence type="ECO:0000256" key="2">
    <source>
        <dbReference type="ARBA" id="ARBA00004141"/>
    </source>
</evidence>
<evidence type="ECO:0000256" key="4">
    <source>
        <dbReference type="ARBA" id="ARBA00008954"/>
    </source>
</evidence>
<dbReference type="InterPro" id="IPR044878">
    <property type="entry name" value="UbiA_sf"/>
</dbReference>
<dbReference type="PROSITE" id="PS00600">
    <property type="entry name" value="AA_TRANSFER_CLASS_3"/>
    <property type="match status" value="1"/>
</dbReference>
<dbReference type="GO" id="GO:0071949">
    <property type="term" value="F:FAD binding"/>
    <property type="evidence" value="ECO:0007669"/>
    <property type="project" value="InterPro"/>
</dbReference>
<dbReference type="InterPro" id="IPR003593">
    <property type="entry name" value="AAA+_ATPase"/>
</dbReference>
<organism evidence="13 14">
    <name type="scientific">Effrenium voratum</name>
    <dbReference type="NCBI Taxonomy" id="2562239"/>
    <lineage>
        <taxon>Eukaryota</taxon>
        <taxon>Sar</taxon>
        <taxon>Alveolata</taxon>
        <taxon>Dinophyceae</taxon>
        <taxon>Suessiales</taxon>
        <taxon>Symbiodiniaceae</taxon>
        <taxon>Effrenium</taxon>
    </lineage>
</organism>
<feature type="transmembrane region" description="Helical" evidence="11">
    <location>
        <begin position="839"/>
        <end position="861"/>
    </location>
</feature>
<dbReference type="CDD" id="cd00009">
    <property type="entry name" value="AAA"/>
    <property type="match status" value="1"/>
</dbReference>
<accession>A0AA36HIW0</accession>
<dbReference type="Gene3D" id="3.40.50.720">
    <property type="entry name" value="NAD(P)-binding Rossmann-like Domain"/>
    <property type="match status" value="1"/>
</dbReference>
<dbReference type="CDD" id="cd13963">
    <property type="entry name" value="PT_UbiA_2"/>
    <property type="match status" value="1"/>
</dbReference>
<comment type="cofactor">
    <cofactor evidence="1">
        <name>pyridoxal 5'-phosphate</name>
        <dbReference type="ChEBI" id="CHEBI:597326"/>
    </cofactor>
</comment>
<dbReference type="InterPro" id="IPR001509">
    <property type="entry name" value="Epimerase_deHydtase"/>
</dbReference>
<evidence type="ECO:0000256" key="5">
    <source>
        <dbReference type="ARBA" id="ARBA00022576"/>
    </source>
</evidence>
<dbReference type="InterPro" id="IPR000620">
    <property type="entry name" value="EamA_dom"/>
</dbReference>
<dbReference type="Pfam" id="PF00892">
    <property type="entry name" value="EamA"/>
    <property type="match status" value="1"/>
</dbReference>
<dbReference type="InterPro" id="IPR037185">
    <property type="entry name" value="EmrE-like"/>
</dbReference>
<dbReference type="GO" id="GO:0016765">
    <property type="term" value="F:transferase activity, transferring alkyl or aryl (other than methyl) groups"/>
    <property type="evidence" value="ECO:0007669"/>
    <property type="project" value="InterPro"/>
</dbReference>
<comment type="subcellular location">
    <subcellularLocation>
        <location evidence="2">Membrane</location>
        <topology evidence="2">Multi-pass membrane protein</topology>
    </subcellularLocation>
</comment>
<dbReference type="InterPro" id="IPR047661">
    <property type="entry name" value="IstB"/>
</dbReference>
<dbReference type="InterPro" id="IPR015421">
    <property type="entry name" value="PyrdxlP-dep_Trfase_major"/>
</dbReference>
<dbReference type="InterPro" id="IPR036291">
    <property type="entry name" value="NAD(P)-bd_dom_sf"/>
</dbReference>
<feature type="transmembrane region" description="Helical" evidence="11">
    <location>
        <begin position="350"/>
        <end position="368"/>
    </location>
</feature>
<gene>
    <name evidence="13" type="ORF">EVOR1521_LOCUS655</name>
</gene>
<feature type="transmembrane region" description="Helical" evidence="11">
    <location>
        <begin position="274"/>
        <end position="300"/>
    </location>
</feature>
<protein>
    <recommendedName>
        <fullName evidence="12">FAD-binding PCMH-type domain-containing protein</fullName>
    </recommendedName>
</protein>
<dbReference type="SUPFAM" id="SSF51735">
    <property type="entry name" value="NAD(P)-binding Rossmann-fold domains"/>
    <property type="match status" value="1"/>
</dbReference>
<evidence type="ECO:0000256" key="1">
    <source>
        <dbReference type="ARBA" id="ARBA00001933"/>
    </source>
</evidence>
<feature type="transmembrane region" description="Helical" evidence="11">
    <location>
        <begin position="321"/>
        <end position="344"/>
    </location>
</feature>
<dbReference type="NCBIfam" id="NF006088">
    <property type="entry name" value="PRK08238.1"/>
    <property type="match status" value="1"/>
</dbReference>
<dbReference type="InterPro" id="IPR000537">
    <property type="entry name" value="UbiA_prenyltransferase"/>
</dbReference>
<sequence>MANDLAGFEFKSSDINEATVKQLHRCEFMENAENVVLIGGPGTGKSHVATAIGVQAIEHHRCKVRFYSTVELVNALEQEKALGKTGKMAEMMTKIDLVILDELGYLPFSPSGGALLFYLLSKLYERTSVIITTNLSFSEWAQVFGDAKMTTALLDRLTHRCHILETGNDSYRFKASSETNLTSVRKLERIEAESGGVGFEYYGNSHHDICLFEAASEAIVVAPDRAANQWQKQSGANRIDASESELKAALQAMRPHQWLKNALIFVPAVLAHDIFVGSVFLSAALAFVAFSLSASAIYILNDLMDLEADRKHKTKWKRPFASGRLSVPNGLMLAFASIVAAFVISAFLPIEFAGILLLYLFITTAYSLSVKRMLLLDVFVLAGLYTIRVLAGGVAASIEYSFWLLAFSVFFFLSLALVKRFTELQQVGEIASREVTGRGYRHVDLETISQAGMTSGFAAVLVLALYIQSPAIEQAYALPQMIWLLCPLILYIIMRIWILARRDEMHEAAVTNHIQSWGGLKVEAPDLLEPEDFLKSDRPAGSILPFGNGRSYGDSCLNASGAAIANRSSNSILSFDRVTGIVEAEAGVLLSDLIDAVAPHGWFPPVLPGTQFVTLGGAIANDIHGKNHHRKGTFGCHVTEIHLDRSEAGSLVLHQGDETGLFEATIGGLGLTGLIRKASLQLMKAGSSWIRQETTRFDNLEAYFELAPGIDETHEYAVAWIDSLSKGGRFGRGHLIAGFTLTLDFPDKGASTYRLLEKLDEVTLAAGGAVNPYKDRRMSAATFKASFPEWQRLELLRDPMLLSDFWRLLTNAAAQILLKYGMVRIGDFSTLHSNLIIKLLQVVFSPFVFLGLCTFVISMASHLYVLSKVELSYAYPFLSLAYVVVAVYAYFIFQEDLNAMRVFGIALICVGTVFIAQGGSNHDRAGTSTKVQTAALEDGEEVIVADIADSHRHLYAKATILDCDVTDPGAVAAVPISSEDMVYNLSAKMLSPIQVRSKRHDFFYPVNFDGTKNIIEAMDRAGARKLVHYTTDMVYGHTVTFPMTEDHRVAPLGEYGQSKLDTEILAAEWRERGMNITLFRPRLIIGPGRLGILTKLFKLIDMNLPVPMIGSGKNPYQFISVYDCADAAYKAWKAGVPNQAYNLGSIDPPPVRKLLGDLVKHANSRSILLPTWGFAVKRTLDFLDAINLPLMDPEQYLIADEMCVLDVSKGERDLGWVPAYRDEDMLIAAYEFQMLQNTAIRPEFSEVDVDAEPVNTAKPDLLTVEEAKALDPQSMADLFKEHINPGQFHFMNLLGFHKVKIETAEGMYYVDQNGRKILDFFGGFGSLAHGHNHPRVIAARQKFQDEGRHEIAIAFLSQYASALAKNLAACSPGELDMVFLGSSGSEAMEAAVKVAERASGRPNCKIVHAGNSFHGKTKGVLSITDSDLYQGNFKLVENRIKVPFGDLEALTRAIESDPDIGVVVLETVQGGGGIISAPESYWKGVRALCDKHDVLWVADEVQCGYGRTGKFYAFEHYGVVPDVTALAKSLGAGKAAVGAMIAKREVYMKAYGSPKTAMIHAQATFGGIGEASITAIEGLNVLYDEDLIENAARVGDHLISRLKALQEKYPKIIKDVRGKGLMVGLEFQDFSKTMPAVLRPMISLLDDKLKGSLSGFIGAQLLRDYDILVAFTEYNRNVIRLEPPLVCTSENVDTFCDALDDLLSKGIVSIVNGFIKSQKG</sequence>
<dbReference type="InterPro" id="IPR027417">
    <property type="entry name" value="P-loop_NTPase"/>
</dbReference>
<evidence type="ECO:0000313" key="13">
    <source>
        <dbReference type="EMBL" id="CAJ1370010.1"/>
    </source>
</evidence>
<dbReference type="CDD" id="cd00610">
    <property type="entry name" value="OAT_like"/>
    <property type="match status" value="1"/>
</dbReference>
<dbReference type="InterPro" id="IPR036318">
    <property type="entry name" value="FAD-bd_PCMH-like_sf"/>
</dbReference>
<dbReference type="GO" id="GO:0009570">
    <property type="term" value="C:chloroplast stroma"/>
    <property type="evidence" value="ECO:0007669"/>
    <property type="project" value="TreeGrafter"/>
</dbReference>
<name>A0AA36HIW0_9DINO</name>
<keyword evidence="14" id="KW-1185">Reference proteome</keyword>
<dbReference type="SUPFAM" id="SSF52540">
    <property type="entry name" value="P-loop containing nucleoside triphosphate hydrolases"/>
    <property type="match status" value="1"/>
</dbReference>
<evidence type="ECO:0000256" key="3">
    <source>
        <dbReference type="ARBA" id="ARBA00008059"/>
    </source>
</evidence>
<dbReference type="SUPFAM" id="SSF56176">
    <property type="entry name" value="FAD-binding/transporter-associated domain-like"/>
    <property type="match status" value="1"/>
</dbReference>
<feature type="transmembrane region" description="Helical" evidence="11">
    <location>
        <begin position="400"/>
        <end position="418"/>
    </location>
</feature>
<comment type="similarity">
    <text evidence="3">Belongs to the IS21/IS1162 putative ATP-binding protein family.</text>
</comment>
<dbReference type="Pfam" id="PF00202">
    <property type="entry name" value="Aminotran_3"/>
    <property type="match status" value="1"/>
</dbReference>
<dbReference type="Gene3D" id="3.90.1150.10">
    <property type="entry name" value="Aspartate Aminotransferase, domain 1"/>
    <property type="match status" value="1"/>
</dbReference>
<dbReference type="InterPro" id="IPR016166">
    <property type="entry name" value="FAD-bd_PCMH"/>
</dbReference>
<dbReference type="Pfam" id="PF01565">
    <property type="entry name" value="FAD_binding_4"/>
    <property type="match status" value="1"/>
</dbReference>
<keyword evidence="6" id="KW-0808">Transferase</keyword>
<dbReference type="InterPro" id="IPR006094">
    <property type="entry name" value="Oxid_FAD_bind_N"/>
</dbReference>
<evidence type="ECO:0000256" key="6">
    <source>
        <dbReference type="ARBA" id="ARBA00022679"/>
    </source>
</evidence>
<dbReference type="PROSITE" id="PS51387">
    <property type="entry name" value="FAD_PCMH"/>
    <property type="match status" value="1"/>
</dbReference>
<dbReference type="InterPro" id="IPR015422">
    <property type="entry name" value="PyrdxlP-dep_Trfase_small"/>
</dbReference>
<evidence type="ECO:0000313" key="14">
    <source>
        <dbReference type="Proteomes" id="UP001178507"/>
    </source>
</evidence>
<keyword evidence="5" id="KW-0032">Aminotransferase</keyword>
<feature type="transmembrane region" description="Helical" evidence="11">
    <location>
        <begin position="448"/>
        <end position="468"/>
    </location>
</feature>
<evidence type="ECO:0000256" key="10">
    <source>
        <dbReference type="ARBA" id="ARBA00023136"/>
    </source>
</evidence>
<dbReference type="InterPro" id="IPR050103">
    <property type="entry name" value="Class-III_PLP-dep_AT"/>
</dbReference>
<dbReference type="FunFam" id="3.40.640.10:FF:000004">
    <property type="entry name" value="Acetylornithine aminotransferase"/>
    <property type="match status" value="1"/>
</dbReference>